<gene>
    <name evidence="1" type="ORF">LshimejAT787_1900100</name>
</gene>
<dbReference type="GO" id="GO:0008483">
    <property type="term" value="F:transaminase activity"/>
    <property type="evidence" value="ECO:0007669"/>
    <property type="project" value="UniProtKB-KW"/>
</dbReference>
<keyword evidence="1" id="KW-0808">Transferase</keyword>
<dbReference type="EMBL" id="BRPK01000019">
    <property type="protein sequence ID" value="GLB44932.1"/>
    <property type="molecule type" value="Genomic_DNA"/>
</dbReference>
<evidence type="ECO:0000313" key="1">
    <source>
        <dbReference type="EMBL" id="GLB44932.1"/>
    </source>
</evidence>
<dbReference type="Proteomes" id="UP001063166">
    <property type="component" value="Unassembled WGS sequence"/>
</dbReference>
<accession>A0A9P3PXN4</accession>
<comment type="caution">
    <text evidence="1">The sequence shown here is derived from an EMBL/GenBank/DDBJ whole genome shotgun (WGS) entry which is preliminary data.</text>
</comment>
<organism evidence="1 2">
    <name type="scientific">Lyophyllum shimeji</name>
    <name type="common">Hon-shimeji</name>
    <name type="synonym">Tricholoma shimeji</name>
    <dbReference type="NCBI Taxonomy" id="47721"/>
    <lineage>
        <taxon>Eukaryota</taxon>
        <taxon>Fungi</taxon>
        <taxon>Dikarya</taxon>
        <taxon>Basidiomycota</taxon>
        <taxon>Agaricomycotina</taxon>
        <taxon>Agaricomycetes</taxon>
        <taxon>Agaricomycetidae</taxon>
        <taxon>Agaricales</taxon>
        <taxon>Tricholomatineae</taxon>
        <taxon>Lyophyllaceae</taxon>
        <taxon>Lyophyllum</taxon>
    </lineage>
</organism>
<reference evidence="1" key="1">
    <citation type="submission" date="2022-07" db="EMBL/GenBank/DDBJ databases">
        <title>The genome of Lyophyllum shimeji provides insight into the initial evolution of ectomycorrhizal fungal genome.</title>
        <authorList>
            <person name="Kobayashi Y."/>
            <person name="Shibata T."/>
            <person name="Hirakawa H."/>
            <person name="Shigenobu S."/>
            <person name="Nishiyama T."/>
            <person name="Yamada A."/>
            <person name="Hasebe M."/>
            <person name="Kawaguchi M."/>
        </authorList>
    </citation>
    <scope>NUCLEOTIDE SEQUENCE</scope>
    <source>
        <strain evidence="1">AT787</strain>
    </source>
</reference>
<dbReference type="AlphaFoldDB" id="A0A9P3PXN4"/>
<name>A0A9P3PXN4_LYOSH</name>
<dbReference type="OrthoDB" id="420046at2759"/>
<sequence length="292" mass="32578">MINSTHVDDDDRITIPVTNGAGLTLGFSSPGPVQPKAELTFGGRGMTDISAASNDPRGGVARTGCPRWVRLVSRTCRLSSRNHEGGRPPRRRKPAWGARFFQNNDFLDRLMVVTKAFCCAACLLHGADYLLSLTPDPALKKTFEAIAAQEETLVEPLLEFLTAPAQRERGVRRSAVASYDSVRSQGRAFLHKIGTRQGHFYAYTLMAALSPTVDIDDGVILEEVFAAKDRGKRNWGRKSASRDIGRWGYAGWMKYIKAIRVVWPDFARNANTFQMPEDIRSIPLSRHHIVHW</sequence>
<evidence type="ECO:0000313" key="2">
    <source>
        <dbReference type="Proteomes" id="UP001063166"/>
    </source>
</evidence>
<keyword evidence="2" id="KW-1185">Reference proteome</keyword>
<keyword evidence="1" id="KW-0032">Aminotransferase</keyword>
<protein>
    <submittedName>
        <fullName evidence="1">Aminotransferase class-V</fullName>
    </submittedName>
</protein>
<proteinExistence type="predicted"/>